<dbReference type="Proteomes" id="UP000297613">
    <property type="component" value="Unassembled WGS sequence"/>
</dbReference>
<proteinExistence type="predicted"/>
<protein>
    <submittedName>
        <fullName evidence="1">Uncharacterized protein</fullName>
    </submittedName>
</protein>
<gene>
    <name evidence="1" type="ORF">EHQ83_01260</name>
</gene>
<dbReference type="AlphaFoldDB" id="A0A6N4QQK7"/>
<name>A0A6N4QQK7_9LEPT</name>
<evidence type="ECO:0000313" key="2">
    <source>
        <dbReference type="Proteomes" id="UP000297613"/>
    </source>
</evidence>
<evidence type="ECO:0000313" key="1">
    <source>
        <dbReference type="EMBL" id="TGL89565.1"/>
    </source>
</evidence>
<accession>A0A6N4QQK7</accession>
<comment type="caution">
    <text evidence="1">The sequence shown here is derived from an EMBL/GenBank/DDBJ whole genome shotgun (WGS) entry which is preliminary data.</text>
</comment>
<organism evidence="1 2">
    <name type="scientific">Leptospira yasudae</name>
    <dbReference type="NCBI Taxonomy" id="2202201"/>
    <lineage>
        <taxon>Bacteria</taxon>
        <taxon>Pseudomonadati</taxon>
        <taxon>Spirochaetota</taxon>
        <taxon>Spirochaetia</taxon>
        <taxon>Leptospirales</taxon>
        <taxon>Leptospiraceae</taxon>
        <taxon>Leptospira</taxon>
    </lineage>
</organism>
<sequence length="94" mass="10793">MFQRKLEGVPTIFSLERKIRSNQGRFFFRVSGSKGAKRSRRERAGLREPEDTRLRAILRNEFSIPGFTSRGGTPAFLKFASNSPEKTDFQENVP</sequence>
<dbReference type="EMBL" id="RQGM01000006">
    <property type="protein sequence ID" value="TGL89565.1"/>
    <property type="molecule type" value="Genomic_DNA"/>
</dbReference>
<reference evidence="1 2" key="1">
    <citation type="journal article" date="2019" name="PLoS Negl. Trop. Dis.">
        <title>Revisiting the worldwide diversity of Leptospira species in the environment.</title>
        <authorList>
            <person name="Vincent A.T."/>
            <person name="Schiettekatte O."/>
            <person name="Bourhy P."/>
            <person name="Veyrier F.J."/>
            <person name="Picardeau M."/>
        </authorList>
    </citation>
    <scope>NUCLEOTIDE SEQUENCE [LARGE SCALE GENOMIC DNA]</scope>
    <source>
        <strain evidence="1 2">201702445</strain>
    </source>
</reference>